<dbReference type="Gene3D" id="3.10.450.50">
    <property type="match status" value="1"/>
</dbReference>
<dbReference type="GeneID" id="54559151"/>
<dbReference type="EMBL" id="ML993591">
    <property type="protein sequence ID" value="KAF2168039.1"/>
    <property type="molecule type" value="Genomic_DNA"/>
</dbReference>
<gene>
    <name evidence="1" type="ORF">M409DRAFT_21485</name>
</gene>
<accession>A0A6A6CQI7</accession>
<evidence type="ECO:0000313" key="1">
    <source>
        <dbReference type="EMBL" id="KAF2168039.1"/>
    </source>
</evidence>
<evidence type="ECO:0008006" key="3">
    <source>
        <dbReference type="Google" id="ProtNLM"/>
    </source>
</evidence>
<dbReference type="Proteomes" id="UP000799537">
    <property type="component" value="Unassembled WGS sequence"/>
</dbReference>
<sequence length="148" mass="16853">MGIHDGKTHHATRIPKDITDLIRRLYDCLDDPSRIDEFADIFTDDGVLKVQGKIFQGTEDILQGQTIATAGGSWQHTVEAIYPFGSGDEIEWLMVNLRVDMTPHGQGRPKREFESAARIQIAREVGRRVRVKYLQVYTYIPENKARLA</sequence>
<protein>
    <recommendedName>
        <fullName evidence="3">SnoaL-like domain-containing protein</fullName>
    </recommendedName>
</protein>
<proteinExistence type="predicted"/>
<dbReference type="InterPro" id="IPR032710">
    <property type="entry name" value="NTF2-like_dom_sf"/>
</dbReference>
<dbReference type="AlphaFoldDB" id="A0A6A6CQI7"/>
<evidence type="ECO:0000313" key="2">
    <source>
        <dbReference type="Proteomes" id="UP000799537"/>
    </source>
</evidence>
<dbReference type="SUPFAM" id="SSF54427">
    <property type="entry name" value="NTF2-like"/>
    <property type="match status" value="1"/>
</dbReference>
<keyword evidence="2" id="KW-1185">Reference proteome</keyword>
<name>A0A6A6CQI7_ZASCE</name>
<dbReference type="RefSeq" id="XP_033668928.1">
    <property type="nucleotide sequence ID" value="XM_033805879.1"/>
</dbReference>
<organism evidence="1 2">
    <name type="scientific">Zasmidium cellare ATCC 36951</name>
    <dbReference type="NCBI Taxonomy" id="1080233"/>
    <lineage>
        <taxon>Eukaryota</taxon>
        <taxon>Fungi</taxon>
        <taxon>Dikarya</taxon>
        <taxon>Ascomycota</taxon>
        <taxon>Pezizomycotina</taxon>
        <taxon>Dothideomycetes</taxon>
        <taxon>Dothideomycetidae</taxon>
        <taxon>Mycosphaerellales</taxon>
        <taxon>Mycosphaerellaceae</taxon>
        <taxon>Zasmidium</taxon>
    </lineage>
</organism>
<reference evidence="1" key="1">
    <citation type="journal article" date="2020" name="Stud. Mycol.">
        <title>101 Dothideomycetes genomes: a test case for predicting lifestyles and emergence of pathogens.</title>
        <authorList>
            <person name="Haridas S."/>
            <person name="Albert R."/>
            <person name="Binder M."/>
            <person name="Bloem J."/>
            <person name="Labutti K."/>
            <person name="Salamov A."/>
            <person name="Andreopoulos B."/>
            <person name="Baker S."/>
            <person name="Barry K."/>
            <person name="Bills G."/>
            <person name="Bluhm B."/>
            <person name="Cannon C."/>
            <person name="Castanera R."/>
            <person name="Culley D."/>
            <person name="Daum C."/>
            <person name="Ezra D."/>
            <person name="Gonzalez J."/>
            <person name="Henrissat B."/>
            <person name="Kuo A."/>
            <person name="Liang C."/>
            <person name="Lipzen A."/>
            <person name="Lutzoni F."/>
            <person name="Magnuson J."/>
            <person name="Mondo S."/>
            <person name="Nolan M."/>
            <person name="Ohm R."/>
            <person name="Pangilinan J."/>
            <person name="Park H.-J."/>
            <person name="Ramirez L."/>
            <person name="Alfaro M."/>
            <person name="Sun H."/>
            <person name="Tritt A."/>
            <person name="Yoshinaga Y."/>
            <person name="Zwiers L.-H."/>
            <person name="Turgeon B."/>
            <person name="Goodwin S."/>
            <person name="Spatafora J."/>
            <person name="Crous P."/>
            <person name="Grigoriev I."/>
        </authorList>
    </citation>
    <scope>NUCLEOTIDE SEQUENCE</scope>
    <source>
        <strain evidence="1">ATCC 36951</strain>
    </source>
</reference>